<proteinExistence type="predicted"/>
<dbReference type="Pfam" id="PF11188">
    <property type="entry name" value="DUF2975"/>
    <property type="match status" value="1"/>
</dbReference>
<comment type="caution">
    <text evidence="2">The sequence shown here is derived from an EMBL/GenBank/DDBJ whole genome shotgun (WGS) entry which is preliminary data.</text>
</comment>
<dbReference type="InterPro" id="IPR021354">
    <property type="entry name" value="DUF2975"/>
</dbReference>
<dbReference type="AlphaFoldDB" id="A0AAJ5BDH9"/>
<name>A0AAJ5BDH9_MYRPR</name>
<evidence type="ECO:0000256" key="1">
    <source>
        <dbReference type="SAM" id="Phobius"/>
    </source>
</evidence>
<reference evidence="2 3" key="1">
    <citation type="submission" date="2016-10" db="EMBL/GenBank/DDBJ databases">
        <authorList>
            <person name="Varghese N."/>
            <person name="Submissions S."/>
        </authorList>
    </citation>
    <scope>NUCLEOTIDE SEQUENCE [LARGE SCALE GENOMIC DNA]</scope>
    <source>
        <strain evidence="3">DSM 19823 / KCTC 23066 / CCTCC M 208030 / D25</strain>
    </source>
</reference>
<organism evidence="2 3">
    <name type="scientific">Myroides profundi</name>
    <dbReference type="NCBI Taxonomy" id="480520"/>
    <lineage>
        <taxon>Bacteria</taxon>
        <taxon>Pseudomonadati</taxon>
        <taxon>Bacteroidota</taxon>
        <taxon>Flavobacteriia</taxon>
        <taxon>Flavobacteriales</taxon>
        <taxon>Flavobacteriaceae</taxon>
        <taxon>Myroides</taxon>
    </lineage>
</organism>
<protein>
    <recommendedName>
        <fullName evidence="4">DUF2975 domain-containing protein</fullName>
    </recommendedName>
</protein>
<evidence type="ECO:0008006" key="4">
    <source>
        <dbReference type="Google" id="ProtNLM"/>
    </source>
</evidence>
<keyword evidence="1" id="KW-0472">Membrane</keyword>
<gene>
    <name evidence="2" type="ORF">SAMN04488089_104174</name>
</gene>
<evidence type="ECO:0000313" key="3">
    <source>
        <dbReference type="Proteomes" id="UP000183496"/>
    </source>
</evidence>
<keyword evidence="3" id="KW-1185">Reference proteome</keyword>
<dbReference type="KEGG" id="mpw:MPR_3181"/>
<keyword evidence="1" id="KW-1133">Transmembrane helix</keyword>
<sequence length="205" mass="23522">MKLKILTVILIFIYTLSFINEFNTADITGAFNRGREQGSGTESNIHYITVKSPKRESSEFINTLNNDSIEVEDSTSILRIEDNTSNILLTTSKFFIMFLFTIALVYSFSKTIRYLKKLFKGNYLSLEQITRLRQLAYALLLCGILGNLVAFIDNYEASRIASLYNLEAVKGNFNFTMFFIPLILLMIVEVLKQHLRLKEDAELTI</sequence>
<keyword evidence="1" id="KW-0812">Transmembrane</keyword>
<dbReference type="RefSeq" id="WP_041894152.1">
    <property type="nucleotide sequence ID" value="NZ_CP010817.1"/>
</dbReference>
<evidence type="ECO:0000313" key="2">
    <source>
        <dbReference type="EMBL" id="SEQ60232.1"/>
    </source>
</evidence>
<dbReference type="EMBL" id="FOFY01000004">
    <property type="protein sequence ID" value="SEQ60232.1"/>
    <property type="molecule type" value="Genomic_DNA"/>
</dbReference>
<feature type="transmembrane region" description="Helical" evidence="1">
    <location>
        <begin position="135"/>
        <end position="152"/>
    </location>
</feature>
<feature type="transmembrane region" description="Helical" evidence="1">
    <location>
        <begin position="172"/>
        <end position="191"/>
    </location>
</feature>
<dbReference type="Proteomes" id="UP000183496">
    <property type="component" value="Unassembled WGS sequence"/>
</dbReference>
<feature type="transmembrane region" description="Helical" evidence="1">
    <location>
        <begin position="94"/>
        <end position="115"/>
    </location>
</feature>
<accession>A0AAJ5BDH9</accession>